<protein>
    <submittedName>
        <fullName evidence="1">RteC protein</fullName>
    </submittedName>
</protein>
<proteinExistence type="predicted"/>
<dbReference type="Pfam" id="PF09357">
    <property type="entry name" value="RteC"/>
    <property type="match status" value="1"/>
</dbReference>
<gene>
    <name evidence="1" type="ORF">SAMN06296052_1425</name>
</gene>
<dbReference type="EMBL" id="FZOQ01000042">
    <property type="protein sequence ID" value="SNT29734.1"/>
    <property type="molecule type" value="Genomic_DNA"/>
</dbReference>
<evidence type="ECO:0000313" key="2">
    <source>
        <dbReference type="Proteomes" id="UP000198432"/>
    </source>
</evidence>
<dbReference type="OrthoDB" id="790983at2"/>
<reference evidence="2" key="1">
    <citation type="submission" date="2017-06" db="EMBL/GenBank/DDBJ databases">
        <authorList>
            <person name="Varghese N."/>
            <person name="Submissions S."/>
        </authorList>
    </citation>
    <scope>NUCLEOTIDE SEQUENCE [LARGE SCALE GENOMIC DNA]</scope>
    <source>
        <strain evidence="2">NKM1</strain>
    </source>
</reference>
<accession>A0A239LJJ4</accession>
<dbReference type="Proteomes" id="UP000198432">
    <property type="component" value="Unassembled WGS sequence"/>
</dbReference>
<organism evidence="1 2">
    <name type="scientific">Pontibacter ummariensis</name>
    <dbReference type="NCBI Taxonomy" id="1610492"/>
    <lineage>
        <taxon>Bacteria</taxon>
        <taxon>Pseudomonadati</taxon>
        <taxon>Bacteroidota</taxon>
        <taxon>Cytophagia</taxon>
        <taxon>Cytophagales</taxon>
        <taxon>Hymenobacteraceae</taxon>
        <taxon>Pontibacter</taxon>
    </lineage>
</organism>
<name>A0A239LJJ4_9BACT</name>
<dbReference type="InterPro" id="IPR018534">
    <property type="entry name" value="Tet_reg_excision_RteC"/>
</dbReference>
<dbReference type="AlphaFoldDB" id="A0A239LJJ4"/>
<evidence type="ECO:0000313" key="1">
    <source>
        <dbReference type="EMBL" id="SNT29734.1"/>
    </source>
</evidence>
<keyword evidence="2" id="KW-1185">Reference proteome</keyword>
<sequence>MVSQAERLYEQLVQNLRDLETSSSISSGKLHNAKIKLINEAIRELKQLVVHHVFPDEQEEILFFKHVKPKFTCLLIYHSQLALLELKKPTGTRKDIRKHYEKELLLIRVFFESHLPFYQYMRSEATYLDSKLFVRGASFDLPFHHASIAMDTDTRFTTHYDYLAGHILANELLRDHLIKCLSNLELGQLTGDGQGLRKELTWTGSKVHLIELAYALYESGQVNNGTIGVVEIATQLEEFFQVKLGNVYRTFQEVRQRKKDSRTKFLDLMRERLLARMDELDGS</sequence>